<dbReference type="Pfam" id="PF03446">
    <property type="entry name" value="NAD_binding_2"/>
    <property type="match status" value="1"/>
</dbReference>
<dbReference type="PANTHER" id="PTHR43060">
    <property type="entry name" value="3-HYDROXYISOBUTYRATE DEHYDROGENASE-LIKE 1, MITOCHONDRIAL-RELATED"/>
    <property type="match status" value="1"/>
</dbReference>
<comment type="similarity">
    <text evidence="1">Belongs to the HIBADH-related family.</text>
</comment>
<dbReference type="Proteomes" id="UP000252289">
    <property type="component" value="Unassembled WGS sequence"/>
</dbReference>
<sequence length="291" mass="31199">MKTAFIGLGVMGRPMASHLSKAGYEVNVYNRTREKAEQYVTEYGGVLCETPAIAATDADIVFACVGNDDDVRAVTYGEAGAFETMKAGSIFVDHTTTSAELAVECATHAKNKGIQFLDAPVSGGEAGAVNGVLTIMIGGSIEAYNTIAPVIDCYAKMHKLMGPYGAGQKTKMVNQIAIAGLVQGLSEAINFAQHAGLNPEDVIEVISKGAAQSWQMENRYKTMIAGEFDFGFAVNWMRKDLTICFEEADRNGAALPVARLVDGFYEEVQALGGQRWDTSSLIEVVRSNSKK</sequence>
<dbReference type="PIRSF" id="PIRSF000103">
    <property type="entry name" value="HIBADH"/>
    <property type="match status" value="1"/>
</dbReference>
<protein>
    <submittedName>
        <fullName evidence="7">NAD(P)-dependent oxidoreductase</fullName>
    </submittedName>
</protein>
<dbReference type="AlphaFoldDB" id="A0A368EL32"/>
<gene>
    <name evidence="7" type="ORF">DBW64_03420</name>
</gene>
<dbReference type="GO" id="GO:0050661">
    <property type="term" value="F:NADP binding"/>
    <property type="evidence" value="ECO:0007669"/>
    <property type="project" value="InterPro"/>
</dbReference>
<organism evidence="7 8">
    <name type="scientific">PS1 clade bacterium</name>
    <dbReference type="NCBI Taxonomy" id="2175152"/>
    <lineage>
        <taxon>Bacteria</taxon>
        <taxon>Pseudomonadati</taxon>
        <taxon>Pseudomonadota</taxon>
        <taxon>Alphaproteobacteria</taxon>
        <taxon>PS1 clade</taxon>
    </lineage>
</organism>
<reference evidence="7 8" key="1">
    <citation type="journal article" date="2018" name="Microbiome">
        <title>Fine metagenomic profile of the Mediterranean stratified and mixed water columns revealed by assembly and recruitment.</title>
        <authorList>
            <person name="Haro-Moreno J.M."/>
            <person name="Lopez-Perez M."/>
            <person name="De La Torre J.R."/>
            <person name="Picazo A."/>
            <person name="Camacho A."/>
            <person name="Rodriguez-Valera F."/>
        </authorList>
    </citation>
    <scope>NUCLEOTIDE SEQUENCE [LARGE SCALE GENOMIC DNA]</scope>
    <source>
        <strain evidence="7">MED-G50</strain>
    </source>
</reference>
<dbReference type="GO" id="GO:0016054">
    <property type="term" value="P:organic acid catabolic process"/>
    <property type="evidence" value="ECO:0007669"/>
    <property type="project" value="UniProtKB-ARBA"/>
</dbReference>
<evidence type="ECO:0000313" key="7">
    <source>
        <dbReference type="EMBL" id="RCL84545.1"/>
    </source>
</evidence>
<evidence type="ECO:0000313" key="8">
    <source>
        <dbReference type="Proteomes" id="UP000252289"/>
    </source>
</evidence>
<dbReference type="Pfam" id="PF14833">
    <property type="entry name" value="NAD_binding_11"/>
    <property type="match status" value="1"/>
</dbReference>
<dbReference type="InterPro" id="IPR008927">
    <property type="entry name" value="6-PGluconate_DH-like_C_sf"/>
</dbReference>
<feature type="active site" evidence="4">
    <location>
        <position position="171"/>
    </location>
</feature>
<dbReference type="GO" id="GO:0016491">
    <property type="term" value="F:oxidoreductase activity"/>
    <property type="evidence" value="ECO:0007669"/>
    <property type="project" value="UniProtKB-KW"/>
</dbReference>
<dbReference type="Gene3D" id="1.10.1040.10">
    <property type="entry name" value="N-(1-d-carboxylethyl)-l-norvaline Dehydrogenase, domain 2"/>
    <property type="match status" value="1"/>
</dbReference>
<dbReference type="SUPFAM" id="SSF51735">
    <property type="entry name" value="NAD(P)-binding Rossmann-fold domains"/>
    <property type="match status" value="1"/>
</dbReference>
<evidence type="ECO:0000256" key="4">
    <source>
        <dbReference type="PIRSR" id="PIRSR000103-1"/>
    </source>
</evidence>
<dbReference type="InterPro" id="IPR029154">
    <property type="entry name" value="HIBADH-like_NADP-bd"/>
</dbReference>
<dbReference type="InterPro" id="IPR013328">
    <property type="entry name" value="6PGD_dom2"/>
</dbReference>
<feature type="domain" description="3-hydroxyisobutyrate dehydrogenase-like NAD-binding" evidence="6">
    <location>
        <begin position="165"/>
        <end position="284"/>
    </location>
</feature>
<proteinExistence type="inferred from homology"/>
<dbReference type="PANTHER" id="PTHR43060:SF15">
    <property type="entry name" value="3-HYDROXYISOBUTYRATE DEHYDROGENASE-LIKE 1, MITOCHONDRIAL-RELATED"/>
    <property type="match status" value="1"/>
</dbReference>
<evidence type="ECO:0000259" key="5">
    <source>
        <dbReference type="Pfam" id="PF03446"/>
    </source>
</evidence>
<dbReference type="GO" id="GO:0051287">
    <property type="term" value="F:NAD binding"/>
    <property type="evidence" value="ECO:0007669"/>
    <property type="project" value="InterPro"/>
</dbReference>
<dbReference type="PROSITE" id="PS00895">
    <property type="entry name" value="3_HYDROXYISOBUT_DH"/>
    <property type="match status" value="1"/>
</dbReference>
<name>A0A368EL32_9PROT</name>
<keyword evidence="2" id="KW-0560">Oxidoreductase</keyword>
<keyword evidence="3" id="KW-0520">NAD</keyword>
<evidence type="ECO:0000256" key="1">
    <source>
        <dbReference type="ARBA" id="ARBA00009080"/>
    </source>
</evidence>
<dbReference type="Gene3D" id="3.40.50.720">
    <property type="entry name" value="NAD(P)-binding Rossmann-like Domain"/>
    <property type="match status" value="1"/>
</dbReference>
<dbReference type="EMBL" id="QOQK01000012">
    <property type="protein sequence ID" value="RCL84545.1"/>
    <property type="molecule type" value="Genomic_DNA"/>
</dbReference>
<dbReference type="InterPro" id="IPR006115">
    <property type="entry name" value="6PGDH_NADP-bd"/>
</dbReference>
<evidence type="ECO:0000259" key="6">
    <source>
        <dbReference type="Pfam" id="PF14833"/>
    </source>
</evidence>
<evidence type="ECO:0000256" key="2">
    <source>
        <dbReference type="ARBA" id="ARBA00023002"/>
    </source>
</evidence>
<evidence type="ECO:0000256" key="3">
    <source>
        <dbReference type="ARBA" id="ARBA00023027"/>
    </source>
</evidence>
<comment type="caution">
    <text evidence="7">The sequence shown here is derived from an EMBL/GenBank/DDBJ whole genome shotgun (WGS) entry which is preliminary data.</text>
</comment>
<dbReference type="SUPFAM" id="SSF48179">
    <property type="entry name" value="6-phosphogluconate dehydrogenase C-terminal domain-like"/>
    <property type="match status" value="1"/>
</dbReference>
<dbReference type="InterPro" id="IPR015815">
    <property type="entry name" value="HIBADH-related"/>
</dbReference>
<feature type="domain" description="6-phosphogluconate dehydrogenase NADP-binding" evidence="5">
    <location>
        <begin position="3"/>
        <end position="159"/>
    </location>
</feature>
<accession>A0A368EL32</accession>
<dbReference type="InterPro" id="IPR002204">
    <property type="entry name" value="3-OH-isobutyrate_DH-rel_CS"/>
</dbReference>
<dbReference type="InterPro" id="IPR036291">
    <property type="entry name" value="NAD(P)-bd_dom_sf"/>
</dbReference>